<protein>
    <submittedName>
        <fullName evidence="3">Uncharacterized protein</fullName>
    </submittedName>
</protein>
<accession>A0A914X3T4</accession>
<dbReference type="Proteomes" id="UP000887566">
    <property type="component" value="Unplaced"/>
</dbReference>
<proteinExistence type="predicted"/>
<dbReference type="WBParaSite" id="PSAMB.scaffold654size44507.g7668.t1">
    <property type="protein sequence ID" value="PSAMB.scaffold654size44507.g7668.t1"/>
    <property type="gene ID" value="PSAMB.scaffold654size44507.g7668"/>
</dbReference>
<evidence type="ECO:0000313" key="2">
    <source>
        <dbReference type="Proteomes" id="UP000887566"/>
    </source>
</evidence>
<organism evidence="2 3">
    <name type="scientific">Plectus sambesii</name>
    <dbReference type="NCBI Taxonomy" id="2011161"/>
    <lineage>
        <taxon>Eukaryota</taxon>
        <taxon>Metazoa</taxon>
        <taxon>Ecdysozoa</taxon>
        <taxon>Nematoda</taxon>
        <taxon>Chromadorea</taxon>
        <taxon>Plectida</taxon>
        <taxon>Plectina</taxon>
        <taxon>Plectoidea</taxon>
        <taxon>Plectidae</taxon>
        <taxon>Plectus</taxon>
    </lineage>
</organism>
<sequence length="131" mass="14506">MNGQVNTLAGRFQTGQRLGPSSHRAGAPAYVPNRAKATCALPPPSSRTTRSAQHRCVSPRWCGLAPNISRIINDLNHPVADNLSKQKLTILRWSRRDYALQSIEGIDYALLQLHLVIQWIGYIAFSLSANM</sequence>
<dbReference type="AlphaFoldDB" id="A0A914X3T4"/>
<keyword evidence="2" id="KW-1185">Reference proteome</keyword>
<feature type="region of interest" description="Disordered" evidence="1">
    <location>
        <begin position="1"/>
        <end position="25"/>
    </location>
</feature>
<name>A0A914X3T4_9BILA</name>
<evidence type="ECO:0000313" key="3">
    <source>
        <dbReference type="WBParaSite" id="PSAMB.scaffold654size44507.g7668.t1"/>
    </source>
</evidence>
<evidence type="ECO:0000256" key="1">
    <source>
        <dbReference type="SAM" id="MobiDB-lite"/>
    </source>
</evidence>
<reference evidence="3" key="1">
    <citation type="submission" date="2022-11" db="UniProtKB">
        <authorList>
            <consortium name="WormBaseParasite"/>
        </authorList>
    </citation>
    <scope>IDENTIFICATION</scope>
</reference>